<keyword evidence="1" id="KW-0472">Membrane</keyword>
<feature type="transmembrane region" description="Helical" evidence="1">
    <location>
        <begin position="54"/>
        <end position="78"/>
    </location>
</feature>
<reference evidence="2 3" key="1">
    <citation type="submission" date="2019-06" db="EMBL/GenBank/DDBJ databases">
        <title>Sequencing the genomes of 1000 actinobacteria strains.</title>
        <authorList>
            <person name="Klenk H.-P."/>
        </authorList>
    </citation>
    <scope>NUCLEOTIDE SEQUENCE [LARGE SCALE GENOMIC DNA]</scope>
    <source>
        <strain evidence="2 3">DSM 46699</strain>
    </source>
</reference>
<dbReference type="AlphaFoldDB" id="A0A561U7D1"/>
<sequence>MTSQRTGSRFGRAGKTIGGTLAAAAGLVGAWGWFYLLAVSVQGRGGLSDVATPFFMIGLGVWVVFWGLALALVAFFFGRKSRTTLVALLITGVMLVAAVVTPIVAGIF</sequence>
<gene>
    <name evidence="2" type="ORF">FHU35_12258</name>
</gene>
<proteinExistence type="predicted"/>
<feature type="transmembrane region" description="Helical" evidence="1">
    <location>
        <begin position="85"/>
        <end position="107"/>
    </location>
</feature>
<feature type="transmembrane region" description="Helical" evidence="1">
    <location>
        <begin position="21"/>
        <end position="42"/>
    </location>
</feature>
<dbReference type="RefSeq" id="WP_145738270.1">
    <property type="nucleotide sequence ID" value="NZ_VIWX01000002.1"/>
</dbReference>
<organism evidence="2 3">
    <name type="scientific">Saccharopolyspora dendranthemae</name>
    <dbReference type="NCBI Taxonomy" id="1181886"/>
    <lineage>
        <taxon>Bacteria</taxon>
        <taxon>Bacillati</taxon>
        <taxon>Actinomycetota</taxon>
        <taxon>Actinomycetes</taxon>
        <taxon>Pseudonocardiales</taxon>
        <taxon>Pseudonocardiaceae</taxon>
        <taxon>Saccharopolyspora</taxon>
    </lineage>
</organism>
<keyword evidence="1" id="KW-1133">Transmembrane helix</keyword>
<name>A0A561U7D1_9PSEU</name>
<evidence type="ECO:0000313" key="3">
    <source>
        <dbReference type="Proteomes" id="UP000316184"/>
    </source>
</evidence>
<keyword evidence="3" id="KW-1185">Reference proteome</keyword>
<evidence type="ECO:0000313" key="2">
    <source>
        <dbReference type="EMBL" id="TWF95264.1"/>
    </source>
</evidence>
<keyword evidence="1" id="KW-0812">Transmembrane</keyword>
<dbReference type="Proteomes" id="UP000316184">
    <property type="component" value="Unassembled WGS sequence"/>
</dbReference>
<protein>
    <submittedName>
        <fullName evidence="2">Uncharacterized protein</fullName>
    </submittedName>
</protein>
<evidence type="ECO:0000256" key="1">
    <source>
        <dbReference type="SAM" id="Phobius"/>
    </source>
</evidence>
<accession>A0A561U7D1</accession>
<comment type="caution">
    <text evidence="2">The sequence shown here is derived from an EMBL/GenBank/DDBJ whole genome shotgun (WGS) entry which is preliminary data.</text>
</comment>
<dbReference type="EMBL" id="VIWX01000002">
    <property type="protein sequence ID" value="TWF95264.1"/>
    <property type="molecule type" value="Genomic_DNA"/>
</dbReference>